<dbReference type="InParanoid" id="A0A0C2X3C5"/>
<organism evidence="2 3">
    <name type="scientific">Amanita muscaria (strain Koide BX008)</name>
    <dbReference type="NCBI Taxonomy" id="946122"/>
    <lineage>
        <taxon>Eukaryota</taxon>
        <taxon>Fungi</taxon>
        <taxon>Dikarya</taxon>
        <taxon>Basidiomycota</taxon>
        <taxon>Agaricomycotina</taxon>
        <taxon>Agaricomycetes</taxon>
        <taxon>Agaricomycetidae</taxon>
        <taxon>Agaricales</taxon>
        <taxon>Pluteineae</taxon>
        <taxon>Amanitaceae</taxon>
        <taxon>Amanita</taxon>
    </lineage>
</organism>
<sequence length="159" mass="17633">MIQESQIRTLRNTRHNISQSPAPHQPFTGHTVPHSKIRFANTQNSNEDVLPSLVTVAGQLPLSRTKPDRDSTERANMSILETSSPVSARPSVNSFNSTYTTASEEMHSEQVGGGADLYKKQGYLTIAELSSKERMAGKPTMRFTPSINIHICDCTLRTY</sequence>
<dbReference type="EMBL" id="KN818228">
    <property type="protein sequence ID" value="KIL68662.1"/>
    <property type="molecule type" value="Genomic_DNA"/>
</dbReference>
<feature type="region of interest" description="Disordered" evidence="1">
    <location>
        <begin position="1"/>
        <end position="28"/>
    </location>
</feature>
<evidence type="ECO:0000256" key="1">
    <source>
        <dbReference type="SAM" id="MobiDB-lite"/>
    </source>
</evidence>
<name>A0A0C2X3C5_AMAMK</name>
<gene>
    <name evidence="2" type="ORF">M378DRAFT_158508</name>
</gene>
<evidence type="ECO:0000313" key="2">
    <source>
        <dbReference type="EMBL" id="KIL68662.1"/>
    </source>
</evidence>
<protein>
    <submittedName>
        <fullName evidence="2">Uncharacterized protein</fullName>
    </submittedName>
</protein>
<keyword evidence="3" id="KW-1185">Reference proteome</keyword>
<feature type="compositionally biased region" description="Polar residues" evidence="1">
    <location>
        <begin position="1"/>
        <end position="22"/>
    </location>
</feature>
<evidence type="ECO:0000313" key="3">
    <source>
        <dbReference type="Proteomes" id="UP000054549"/>
    </source>
</evidence>
<dbReference type="AlphaFoldDB" id="A0A0C2X3C5"/>
<accession>A0A0C2X3C5</accession>
<dbReference type="Proteomes" id="UP000054549">
    <property type="component" value="Unassembled WGS sequence"/>
</dbReference>
<proteinExistence type="predicted"/>
<reference evidence="2 3" key="1">
    <citation type="submission" date="2014-04" db="EMBL/GenBank/DDBJ databases">
        <title>Evolutionary Origins and Diversification of the Mycorrhizal Mutualists.</title>
        <authorList>
            <consortium name="DOE Joint Genome Institute"/>
            <consortium name="Mycorrhizal Genomics Consortium"/>
            <person name="Kohler A."/>
            <person name="Kuo A."/>
            <person name="Nagy L.G."/>
            <person name="Floudas D."/>
            <person name="Copeland A."/>
            <person name="Barry K.W."/>
            <person name="Cichocki N."/>
            <person name="Veneault-Fourrey C."/>
            <person name="LaButti K."/>
            <person name="Lindquist E.A."/>
            <person name="Lipzen A."/>
            <person name="Lundell T."/>
            <person name="Morin E."/>
            <person name="Murat C."/>
            <person name="Riley R."/>
            <person name="Ohm R."/>
            <person name="Sun H."/>
            <person name="Tunlid A."/>
            <person name="Henrissat B."/>
            <person name="Grigoriev I.V."/>
            <person name="Hibbett D.S."/>
            <person name="Martin F."/>
        </authorList>
    </citation>
    <scope>NUCLEOTIDE SEQUENCE [LARGE SCALE GENOMIC DNA]</scope>
    <source>
        <strain evidence="2 3">Koide BX008</strain>
    </source>
</reference>
<dbReference type="HOGENOM" id="CLU_1660275_0_0_1"/>